<sequence>MIDMNLDFLVNAVVCDYPSLASITFRTMKGEELVLNYWNGDGYDWDDHFNPISDKKDEFKEIHAEFKDISFYSKHEDEEDFSDSVIAEKLKNAKIEEIHTYADFIGKENDIKLVLKQITFHFSNSSDYQFPINEDYKVFID</sequence>
<proteinExistence type="predicted"/>
<dbReference type="AlphaFoldDB" id="A0A173TMA7"/>
<accession>A0A173TMA7</accession>
<gene>
    <name evidence="1" type="ORF">ERS852425_02191</name>
</gene>
<dbReference type="RefSeq" id="WP_044920672.1">
    <property type="nucleotide sequence ID" value="NZ_CYXT01000017.1"/>
</dbReference>
<reference evidence="1 2" key="1">
    <citation type="submission" date="2015-09" db="EMBL/GenBank/DDBJ databases">
        <authorList>
            <consortium name="Pathogen Informatics"/>
        </authorList>
    </citation>
    <scope>NUCLEOTIDE SEQUENCE [LARGE SCALE GENOMIC DNA]</scope>
    <source>
        <strain evidence="1 2">2789STDY5608868</strain>
    </source>
</reference>
<dbReference type="EMBL" id="CYXT01000017">
    <property type="protein sequence ID" value="CUN03530.1"/>
    <property type="molecule type" value="Genomic_DNA"/>
</dbReference>
<protein>
    <submittedName>
        <fullName evidence="1">Uncharacterized protein</fullName>
    </submittedName>
</protein>
<evidence type="ECO:0000313" key="2">
    <source>
        <dbReference type="Proteomes" id="UP000095598"/>
    </source>
</evidence>
<evidence type="ECO:0000313" key="1">
    <source>
        <dbReference type="EMBL" id="CUN03530.1"/>
    </source>
</evidence>
<dbReference type="Proteomes" id="UP000095598">
    <property type="component" value="Unassembled WGS sequence"/>
</dbReference>
<organism evidence="1 2">
    <name type="scientific">Anaerostipes hadrus</name>
    <dbReference type="NCBI Taxonomy" id="649756"/>
    <lineage>
        <taxon>Bacteria</taxon>
        <taxon>Bacillati</taxon>
        <taxon>Bacillota</taxon>
        <taxon>Clostridia</taxon>
        <taxon>Lachnospirales</taxon>
        <taxon>Lachnospiraceae</taxon>
        <taxon>Anaerostipes</taxon>
    </lineage>
</organism>
<name>A0A173TMA7_ANAHA</name>